<dbReference type="AlphaFoldDB" id="A0A024GUH8"/>
<name>A0A024GUH8_9STRA</name>
<dbReference type="FunFam" id="3.30.428.10:FF:000005">
    <property type="entry name" value="Histidine triad nucleotide-binding protein 1"/>
    <property type="match status" value="1"/>
</dbReference>
<dbReference type="PRINTS" id="PR00332">
    <property type="entry name" value="HISTRIAD"/>
</dbReference>
<dbReference type="OrthoDB" id="672793at2759"/>
<feature type="short sequence motif" description="Histidine triad motif" evidence="2 3">
    <location>
        <begin position="121"/>
        <end position="125"/>
    </location>
</feature>
<proteinExistence type="predicted"/>
<dbReference type="Proteomes" id="UP000053237">
    <property type="component" value="Unassembled WGS sequence"/>
</dbReference>
<feature type="domain" description="HIT" evidence="4">
    <location>
        <begin position="27"/>
        <end position="137"/>
    </location>
</feature>
<comment type="caution">
    <text evidence="5">The sequence shown here is derived from an EMBL/GenBank/DDBJ whole genome shotgun (WGS) entry which is preliminary data.</text>
</comment>
<dbReference type="STRING" id="65357.A0A024GUH8"/>
<dbReference type="GO" id="GO:0003824">
    <property type="term" value="F:catalytic activity"/>
    <property type="evidence" value="ECO:0007669"/>
    <property type="project" value="InterPro"/>
</dbReference>
<evidence type="ECO:0000259" key="4">
    <source>
        <dbReference type="PROSITE" id="PS51084"/>
    </source>
</evidence>
<dbReference type="FunCoup" id="A0A024GUH8">
    <property type="interactions" value="235"/>
</dbReference>
<dbReference type="Gene3D" id="3.30.428.10">
    <property type="entry name" value="HIT-like"/>
    <property type="match status" value="1"/>
</dbReference>
<evidence type="ECO:0000313" key="6">
    <source>
        <dbReference type="Proteomes" id="UP000053237"/>
    </source>
</evidence>
<dbReference type="InterPro" id="IPR011146">
    <property type="entry name" value="HIT-like"/>
</dbReference>
<dbReference type="PROSITE" id="PS00892">
    <property type="entry name" value="HIT_1"/>
    <property type="match status" value="1"/>
</dbReference>
<evidence type="ECO:0000256" key="2">
    <source>
        <dbReference type="PIRSR" id="PIRSR601310-3"/>
    </source>
</evidence>
<dbReference type="SUPFAM" id="SSF54197">
    <property type="entry name" value="HIT-like"/>
    <property type="match status" value="1"/>
</dbReference>
<dbReference type="InterPro" id="IPR036265">
    <property type="entry name" value="HIT-like_sf"/>
</dbReference>
<sequence length="137" mass="14911">MSSHTNERENADAAAGLAGTGKPSVTIFDKIIRKEIPAKIVFEDDQCLAFHDVHPQAPVHILIIPKDSDGLSQLSAAEERHKPILGHLMYIARKVAQDQGLANGFRIVINDGPDGCQSVYHLHIHLLGGRKLGWPPG</sequence>
<dbReference type="InterPro" id="IPR019808">
    <property type="entry name" value="Histidine_triad_CS"/>
</dbReference>
<accession>A0A024GUH8</accession>
<dbReference type="PANTHER" id="PTHR23089">
    <property type="entry name" value="HISTIDINE TRIAD HIT PROTEIN"/>
    <property type="match status" value="1"/>
</dbReference>
<dbReference type="PROSITE" id="PS51084">
    <property type="entry name" value="HIT_2"/>
    <property type="match status" value="1"/>
</dbReference>
<dbReference type="Pfam" id="PF01230">
    <property type="entry name" value="HIT"/>
    <property type="match status" value="1"/>
</dbReference>
<dbReference type="InterPro" id="IPR001310">
    <property type="entry name" value="Histidine_triad_HIT"/>
</dbReference>
<evidence type="ECO:0000313" key="5">
    <source>
        <dbReference type="EMBL" id="CCI50621.1"/>
    </source>
</evidence>
<organism evidence="5 6">
    <name type="scientific">Albugo candida</name>
    <dbReference type="NCBI Taxonomy" id="65357"/>
    <lineage>
        <taxon>Eukaryota</taxon>
        <taxon>Sar</taxon>
        <taxon>Stramenopiles</taxon>
        <taxon>Oomycota</taxon>
        <taxon>Peronosporomycetes</taxon>
        <taxon>Albuginales</taxon>
        <taxon>Albuginaceae</taxon>
        <taxon>Albugo</taxon>
    </lineage>
</organism>
<reference evidence="5 6" key="1">
    <citation type="submission" date="2012-05" db="EMBL/GenBank/DDBJ databases">
        <title>Recombination and specialization in a pathogen metapopulation.</title>
        <authorList>
            <person name="Gardiner A."/>
            <person name="Kemen E."/>
            <person name="Schultz-Larsen T."/>
            <person name="MacLean D."/>
            <person name="Van Oosterhout C."/>
            <person name="Jones J.D.G."/>
        </authorList>
    </citation>
    <scope>NUCLEOTIDE SEQUENCE [LARGE SCALE GENOMIC DNA]</scope>
    <source>
        <strain evidence="5 6">Ac Nc2</strain>
    </source>
</reference>
<gene>
    <name evidence="5" type="ORF">BN9_126040</name>
</gene>
<keyword evidence="6" id="KW-1185">Reference proteome</keyword>
<evidence type="ECO:0000256" key="1">
    <source>
        <dbReference type="PIRSR" id="PIRSR601310-1"/>
    </source>
</evidence>
<feature type="active site" description="Tele-AMP-histidine intermediate" evidence="1">
    <location>
        <position position="123"/>
    </location>
</feature>
<protein>
    <recommendedName>
        <fullName evidence="4">HIT domain-containing protein</fullName>
    </recommendedName>
</protein>
<dbReference type="CDD" id="cd01276">
    <property type="entry name" value="PKCI_related"/>
    <property type="match status" value="1"/>
</dbReference>
<dbReference type="EMBL" id="CAIX01000874">
    <property type="protein sequence ID" value="CCI50621.1"/>
    <property type="molecule type" value="Genomic_DNA"/>
</dbReference>
<evidence type="ECO:0000256" key="3">
    <source>
        <dbReference type="PROSITE-ProRule" id="PRU00464"/>
    </source>
</evidence>
<dbReference type="InParanoid" id="A0A024GUH8"/>